<dbReference type="Proteomes" id="UP001597493">
    <property type="component" value="Unassembled WGS sequence"/>
</dbReference>
<dbReference type="PRINTS" id="PR00070">
    <property type="entry name" value="DHFR"/>
</dbReference>
<dbReference type="EMBL" id="JBHUMY010000006">
    <property type="protein sequence ID" value="MFD2659724.1"/>
    <property type="molecule type" value="Genomic_DNA"/>
</dbReference>
<dbReference type="CDD" id="cd00209">
    <property type="entry name" value="DHFR"/>
    <property type="match status" value="1"/>
</dbReference>
<protein>
    <recommendedName>
        <fullName evidence="3 7">Dihydrofolate reductase</fullName>
        <ecNumber evidence="3 7">1.5.1.3</ecNumber>
    </recommendedName>
</protein>
<dbReference type="GO" id="GO:0004146">
    <property type="term" value="F:dihydrofolate reductase activity"/>
    <property type="evidence" value="ECO:0007669"/>
    <property type="project" value="UniProtKB-EC"/>
</dbReference>
<comment type="caution">
    <text evidence="10">The sequence shown here is derived from an EMBL/GenBank/DDBJ whole genome shotgun (WGS) entry which is preliminary data.</text>
</comment>
<dbReference type="Pfam" id="PF00186">
    <property type="entry name" value="DHFR_1"/>
    <property type="match status" value="1"/>
</dbReference>
<accession>A0ABW5QTJ4</accession>
<evidence type="ECO:0000256" key="2">
    <source>
        <dbReference type="ARBA" id="ARBA00009539"/>
    </source>
</evidence>
<dbReference type="InterPro" id="IPR024072">
    <property type="entry name" value="DHFR-like_dom_sf"/>
</dbReference>
<comment type="pathway">
    <text evidence="1 7">Cofactor biosynthesis; tetrahydrofolate biosynthesis; 5,6,7,8-tetrahydrofolate from 7,8-dihydrofolate: step 1/1.</text>
</comment>
<name>A0ABW5QTJ4_9BACL</name>
<proteinExistence type="inferred from homology"/>
<keyword evidence="4 7" id="KW-0554">One-carbon metabolism</keyword>
<keyword evidence="11" id="KW-1185">Reference proteome</keyword>
<evidence type="ECO:0000313" key="11">
    <source>
        <dbReference type="Proteomes" id="UP001597493"/>
    </source>
</evidence>
<evidence type="ECO:0000256" key="1">
    <source>
        <dbReference type="ARBA" id="ARBA00004903"/>
    </source>
</evidence>
<evidence type="ECO:0000313" key="10">
    <source>
        <dbReference type="EMBL" id="MFD2659724.1"/>
    </source>
</evidence>
<evidence type="ECO:0000256" key="8">
    <source>
        <dbReference type="RuleBase" id="RU004474"/>
    </source>
</evidence>
<feature type="domain" description="DHFR" evidence="9">
    <location>
        <begin position="2"/>
        <end position="162"/>
    </location>
</feature>
<keyword evidence="5 7" id="KW-0521">NADP</keyword>
<dbReference type="InterPro" id="IPR001796">
    <property type="entry name" value="DHFR_dom"/>
</dbReference>
<comment type="similarity">
    <text evidence="2 7 8">Belongs to the dihydrofolate reductase family.</text>
</comment>
<sequence length="164" mass="18950">MTITMIAAMANNRAIGFENGLPWRLPADMAYFVRMTTGKTVLMGRKTFESFGGKPLRNRRNVVFTRQENAFFEGCETVNSVEEALRRYRDEEELMIIGGGEIYRLFMPYADKLLLTEIDLDVQNADSYFPEVNPGQWALTNSVQGVLDERNRYRHVFQTYTRIG</sequence>
<dbReference type="RefSeq" id="WP_379270410.1">
    <property type="nucleotide sequence ID" value="NZ_JBHUGT010000023.1"/>
</dbReference>
<evidence type="ECO:0000256" key="7">
    <source>
        <dbReference type="PIRNR" id="PIRNR000194"/>
    </source>
</evidence>
<dbReference type="PANTHER" id="PTHR48069">
    <property type="entry name" value="DIHYDROFOLATE REDUCTASE"/>
    <property type="match status" value="1"/>
</dbReference>
<dbReference type="SUPFAM" id="SSF53597">
    <property type="entry name" value="Dihydrofolate reductase-like"/>
    <property type="match status" value="1"/>
</dbReference>
<dbReference type="EC" id="1.5.1.3" evidence="3 7"/>
<evidence type="ECO:0000256" key="4">
    <source>
        <dbReference type="ARBA" id="ARBA00022563"/>
    </source>
</evidence>
<dbReference type="PROSITE" id="PS00075">
    <property type="entry name" value="DHFR_1"/>
    <property type="match status" value="1"/>
</dbReference>
<comment type="catalytic activity">
    <reaction evidence="7">
        <text>(6S)-5,6,7,8-tetrahydrofolate + NADP(+) = 7,8-dihydrofolate + NADPH + H(+)</text>
        <dbReference type="Rhea" id="RHEA:15009"/>
        <dbReference type="ChEBI" id="CHEBI:15378"/>
        <dbReference type="ChEBI" id="CHEBI:57451"/>
        <dbReference type="ChEBI" id="CHEBI:57453"/>
        <dbReference type="ChEBI" id="CHEBI:57783"/>
        <dbReference type="ChEBI" id="CHEBI:58349"/>
        <dbReference type="EC" id="1.5.1.3"/>
    </reaction>
</comment>
<dbReference type="InterPro" id="IPR017925">
    <property type="entry name" value="DHFR_CS"/>
</dbReference>
<dbReference type="InterPro" id="IPR012259">
    <property type="entry name" value="DHFR"/>
</dbReference>
<dbReference type="PANTHER" id="PTHR48069:SF3">
    <property type="entry name" value="DIHYDROFOLATE REDUCTASE"/>
    <property type="match status" value="1"/>
</dbReference>
<evidence type="ECO:0000259" key="9">
    <source>
        <dbReference type="PROSITE" id="PS51330"/>
    </source>
</evidence>
<dbReference type="PROSITE" id="PS51330">
    <property type="entry name" value="DHFR_2"/>
    <property type="match status" value="1"/>
</dbReference>
<dbReference type="PIRSF" id="PIRSF000194">
    <property type="entry name" value="DHFR"/>
    <property type="match status" value="1"/>
</dbReference>
<dbReference type="Gene3D" id="3.40.430.10">
    <property type="entry name" value="Dihydrofolate Reductase, subunit A"/>
    <property type="match status" value="1"/>
</dbReference>
<organism evidence="10 11">
    <name type="scientific">Paenibacillus thailandensis</name>
    <dbReference type="NCBI Taxonomy" id="393250"/>
    <lineage>
        <taxon>Bacteria</taxon>
        <taxon>Bacillati</taxon>
        <taxon>Bacillota</taxon>
        <taxon>Bacilli</taxon>
        <taxon>Bacillales</taxon>
        <taxon>Paenibacillaceae</taxon>
        <taxon>Paenibacillus</taxon>
    </lineage>
</organism>
<comment type="function">
    <text evidence="7">Key enzyme in folate metabolism. Catalyzes an essential reaction for de novo glycine and purine synthesis, and for DNA precursor synthesis.</text>
</comment>
<gene>
    <name evidence="10" type="ORF">ACFSW5_05515</name>
</gene>
<evidence type="ECO:0000256" key="6">
    <source>
        <dbReference type="ARBA" id="ARBA00023002"/>
    </source>
</evidence>
<evidence type="ECO:0000256" key="5">
    <source>
        <dbReference type="ARBA" id="ARBA00022857"/>
    </source>
</evidence>
<reference evidence="11" key="1">
    <citation type="journal article" date="2019" name="Int. J. Syst. Evol. Microbiol.">
        <title>The Global Catalogue of Microorganisms (GCM) 10K type strain sequencing project: providing services to taxonomists for standard genome sequencing and annotation.</title>
        <authorList>
            <consortium name="The Broad Institute Genomics Platform"/>
            <consortium name="The Broad Institute Genome Sequencing Center for Infectious Disease"/>
            <person name="Wu L."/>
            <person name="Ma J."/>
        </authorList>
    </citation>
    <scope>NUCLEOTIDE SEQUENCE [LARGE SCALE GENOMIC DNA]</scope>
    <source>
        <strain evidence="11">TISTR 1827</strain>
    </source>
</reference>
<keyword evidence="6 7" id="KW-0560">Oxidoreductase</keyword>
<evidence type="ECO:0000256" key="3">
    <source>
        <dbReference type="ARBA" id="ARBA00012856"/>
    </source>
</evidence>